<evidence type="ECO:0000313" key="17">
    <source>
        <dbReference type="Proteomes" id="UP001220324"/>
    </source>
</evidence>
<feature type="transmembrane region" description="Helical" evidence="14">
    <location>
        <begin position="123"/>
        <end position="142"/>
    </location>
</feature>
<evidence type="ECO:0000256" key="3">
    <source>
        <dbReference type="ARBA" id="ARBA00022448"/>
    </source>
</evidence>
<dbReference type="GO" id="GO:0005886">
    <property type="term" value="C:plasma membrane"/>
    <property type="evidence" value="ECO:0007669"/>
    <property type="project" value="UniProtKB-SubCell"/>
</dbReference>
<feature type="domain" description="Ion transport" evidence="15">
    <location>
        <begin position="48"/>
        <end position="170"/>
    </location>
</feature>
<organism evidence="16 17">
    <name type="scientific">Penicillium frequentans</name>
    <dbReference type="NCBI Taxonomy" id="3151616"/>
    <lineage>
        <taxon>Eukaryota</taxon>
        <taxon>Fungi</taxon>
        <taxon>Dikarya</taxon>
        <taxon>Ascomycota</taxon>
        <taxon>Pezizomycotina</taxon>
        <taxon>Eurotiomycetes</taxon>
        <taxon>Eurotiomycetidae</taxon>
        <taxon>Eurotiales</taxon>
        <taxon>Aspergillaceae</taxon>
        <taxon>Penicillium</taxon>
    </lineage>
</organism>
<evidence type="ECO:0000256" key="7">
    <source>
        <dbReference type="ARBA" id="ARBA00022989"/>
    </source>
</evidence>
<comment type="caution">
    <text evidence="16">The sequence shown here is derived from an EMBL/GenBank/DDBJ whole genome shotgun (WGS) entry which is preliminary data.</text>
</comment>
<proteinExistence type="predicted"/>
<keyword evidence="10 14" id="KW-0472">Membrane</keyword>
<evidence type="ECO:0000256" key="1">
    <source>
        <dbReference type="ARBA" id="ARBA00004651"/>
    </source>
</evidence>
<evidence type="ECO:0000256" key="11">
    <source>
        <dbReference type="ARBA" id="ARBA00023303"/>
    </source>
</evidence>
<dbReference type="Pfam" id="PF00520">
    <property type="entry name" value="Ion_trans"/>
    <property type="match status" value="1"/>
</dbReference>
<evidence type="ECO:0000256" key="8">
    <source>
        <dbReference type="ARBA" id="ARBA00023054"/>
    </source>
</evidence>
<dbReference type="InterPro" id="IPR027359">
    <property type="entry name" value="Volt_channel_dom_sf"/>
</dbReference>
<gene>
    <name evidence="16" type="ORF">N7494_010497</name>
</gene>
<dbReference type="InterPro" id="IPR031846">
    <property type="entry name" value="Hvcn1"/>
</dbReference>
<keyword evidence="11" id="KW-0407">Ion channel</keyword>
<evidence type="ECO:0000256" key="4">
    <source>
        <dbReference type="ARBA" id="ARBA00022475"/>
    </source>
</evidence>
<reference evidence="16 17" key="1">
    <citation type="journal article" date="2023" name="IMA Fungus">
        <title>Comparative genomic study of the Penicillium genus elucidates a diverse pangenome and 15 lateral gene transfer events.</title>
        <authorList>
            <person name="Petersen C."/>
            <person name="Sorensen T."/>
            <person name="Nielsen M.R."/>
            <person name="Sondergaard T.E."/>
            <person name="Sorensen J.L."/>
            <person name="Fitzpatrick D.A."/>
            <person name="Frisvad J.C."/>
            <person name="Nielsen K.L."/>
        </authorList>
    </citation>
    <scope>NUCLEOTIDE SEQUENCE [LARGE SCALE GENOMIC DNA]</scope>
    <source>
        <strain evidence="16 17">IBT 35679</strain>
    </source>
</reference>
<keyword evidence="17" id="KW-1185">Reference proteome</keyword>
<keyword evidence="7 14" id="KW-1133">Transmembrane helix</keyword>
<dbReference type="PANTHER" id="PTHR46480">
    <property type="entry name" value="F20B24.22"/>
    <property type="match status" value="1"/>
</dbReference>
<dbReference type="PANTHER" id="PTHR46480:SF1">
    <property type="entry name" value="VOLTAGE-GATED HYDROGEN CHANNEL 1"/>
    <property type="match status" value="1"/>
</dbReference>
<feature type="coiled-coil region" evidence="13">
    <location>
        <begin position="169"/>
        <end position="196"/>
    </location>
</feature>
<dbReference type="GO" id="GO:0030171">
    <property type="term" value="F:voltage-gated proton channel activity"/>
    <property type="evidence" value="ECO:0007669"/>
    <property type="project" value="InterPro"/>
</dbReference>
<evidence type="ECO:0000313" key="16">
    <source>
        <dbReference type="EMBL" id="KAJ5523847.1"/>
    </source>
</evidence>
<dbReference type="Proteomes" id="UP001220324">
    <property type="component" value="Unassembled WGS sequence"/>
</dbReference>
<dbReference type="Gene3D" id="1.20.120.350">
    <property type="entry name" value="Voltage-gated potassium channels. Chain C"/>
    <property type="match status" value="1"/>
</dbReference>
<keyword evidence="8 13" id="KW-0175">Coiled coil</keyword>
<evidence type="ECO:0000256" key="13">
    <source>
        <dbReference type="SAM" id="Coils"/>
    </source>
</evidence>
<dbReference type="EMBL" id="JAQIZZ010000008">
    <property type="protein sequence ID" value="KAJ5523847.1"/>
    <property type="molecule type" value="Genomic_DNA"/>
</dbReference>
<dbReference type="InterPro" id="IPR005821">
    <property type="entry name" value="Ion_trans_dom"/>
</dbReference>
<protein>
    <recommendedName>
        <fullName evidence="2">Voltage-gated hydrogen channel 1</fullName>
    </recommendedName>
    <alternativeName>
        <fullName evidence="12">Hydrogen voltage-gated channel 1</fullName>
    </alternativeName>
</protein>
<evidence type="ECO:0000256" key="10">
    <source>
        <dbReference type="ARBA" id="ARBA00023136"/>
    </source>
</evidence>
<keyword evidence="4" id="KW-1003">Cell membrane</keyword>
<sequence length="208" mass="23719">MDSTLQPLLGDRISGFIRRRAFSQPEDEPLIARWRRSARDFLTSRWGHYLVLLLITIDVCCGFSNFLIQLYVCEAKVKHGGVDEGWGVTKQVLGITSFVISCLFMLELIVAVLSSGFGYFSTWFHVFDSLVILVAFVIEVTLRGLEEELGSLVVVLRLWRVFQIIEELRSAGEETFQNYEDEIERLRQENASLKQRLNLDVGGNEGIP</sequence>
<name>A0AAD6CKQ4_9EURO</name>
<evidence type="ECO:0000256" key="5">
    <source>
        <dbReference type="ARBA" id="ARBA00022692"/>
    </source>
</evidence>
<evidence type="ECO:0000256" key="6">
    <source>
        <dbReference type="ARBA" id="ARBA00022882"/>
    </source>
</evidence>
<comment type="subcellular location">
    <subcellularLocation>
        <location evidence="1">Cell membrane</location>
        <topology evidence="1">Multi-pass membrane protein</topology>
    </subcellularLocation>
</comment>
<accession>A0AAD6CKQ4</accession>
<evidence type="ECO:0000256" key="9">
    <source>
        <dbReference type="ARBA" id="ARBA00023065"/>
    </source>
</evidence>
<keyword evidence="3" id="KW-0813">Transport</keyword>
<feature type="transmembrane region" description="Helical" evidence="14">
    <location>
        <begin position="49"/>
        <end position="72"/>
    </location>
</feature>
<keyword evidence="5 14" id="KW-0812">Transmembrane</keyword>
<dbReference type="AlphaFoldDB" id="A0AAD6CKQ4"/>
<dbReference type="GO" id="GO:0034702">
    <property type="term" value="C:monoatomic ion channel complex"/>
    <property type="evidence" value="ECO:0007669"/>
    <property type="project" value="UniProtKB-KW"/>
</dbReference>
<evidence type="ECO:0000256" key="12">
    <source>
        <dbReference type="ARBA" id="ARBA00031989"/>
    </source>
</evidence>
<keyword evidence="6" id="KW-0851">Voltage-gated channel</keyword>
<evidence type="ECO:0000256" key="2">
    <source>
        <dbReference type="ARBA" id="ARBA00015897"/>
    </source>
</evidence>
<evidence type="ECO:0000256" key="14">
    <source>
        <dbReference type="SAM" id="Phobius"/>
    </source>
</evidence>
<evidence type="ECO:0000259" key="15">
    <source>
        <dbReference type="Pfam" id="PF00520"/>
    </source>
</evidence>
<feature type="transmembrane region" description="Helical" evidence="14">
    <location>
        <begin position="92"/>
        <end position="117"/>
    </location>
</feature>
<keyword evidence="9" id="KW-0406">Ion transport</keyword>